<dbReference type="GO" id="GO:0009424">
    <property type="term" value="C:bacterial-type flagellum hook"/>
    <property type="evidence" value="ECO:0007669"/>
    <property type="project" value="UniProtKB-UniRule"/>
</dbReference>
<dbReference type="OrthoDB" id="9802553at2"/>
<keyword evidence="11" id="KW-1185">Reference proteome</keyword>
<dbReference type="AlphaFoldDB" id="A0A5C5XAW9"/>
<evidence type="ECO:0000256" key="1">
    <source>
        <dbReference type="ARBA" id="ARBA00004365"/>
    </source>
</evidence>
<dbReference type="Proteomes" id="UP000316095">
    <property type="component" value="Unassembled WGS sequence"/>
</dbReference>
<keyword evidence="10" id="KW-0282">Flagellum</keyword>
<dbReference type="PANTHER" id="PTHR30033:SF1">
    <property type="entry name" value="FLAGELLAR HOOK-ASSOCIATED PROTEIN 1"/>
    <property type="match status" value="1"/>
</dbReference>
<feature type="domain" description="Flagellar basal-body/hook protein C-terminal" evidence="8">
    <location>
        <begin position="524"/>
        <end position="564"/>
    </location>
</feature>
<accession>A0A5C5XAW9</accession>
<evidence type="ECO:0000256" key="6">
    <source>
        <dbReference type="ARBA" id="ARBA00023143"/>
    </source>
</evidence>
<dbReference type="NCBIfam" id="TIGR02492">
    <property type="entry name" value="flgK_ends"/>
    <property type="match status" value="1"/>
</dbReference>
<protein>
    <recommendedName>
        <fullName evidence="4 7">Flagellar hook-associated protein 1</fullName>
        <shortName evidence="7">HAP1</shortName>
    </recommendedName>
</protein>
<comment type="subcellular location">
    <subcellularLocation>
        <location evidence="1 7">Bacterial flagellum</location>
    </subcellularLocation>
    <subcellularLocation>
        <location evidence="2 7">Secreted</location>
    </subcellularLocation>
</comment>
<dbReference type="GO" id="GO:0044780">
    <property type="term" value="P:bacterial-type flagellum assembly"/>
    <property type="evidence" value="ECO:0007669"/>
    <property type="project" value="InterPro"/>
</dbReference>
<dbReference type="InterPro" id="IPR002371">
    <property type="entry name" value="FlgK"/>
</dbReference>
<dbReference type="PRINTS" id="PR01005">
    <property type="entry name" value="FLGHOOKAP1"/>
</dbReference>
<keyword evidence="5 7" id="KW-0964">Secreted</keyword>
<dbReference type="InterPro" id="IPR010930">
    <property type="entry name" value="Flg_bb/hook_C_dom"/>
</dbReference>
<dbReference type="PANTHER" id="PTHR30033">
    <property type="entry name" value="FLAGELLAR HOOK-ASSOCIATED PROTEIN 1"/>
    <property type="match status" value="1"/>
</dbReference>
<name>A0A5C5XAW9_9PLAN</name>
<dbReference type="RefSeq" id="WP_146502130.1">
    <property type="nucleotide sequence ID" value="NZ_SJPG01000001.1"/>
</dbReference>
<organism evidence="10 11">
    <name type="scientific">Rubinisphaera italica</name>
    <dbReference type="NCBI Taxonomy" id="2527969"/>
    <lineage>
        <taxon>Bacteria</taxon>
        <taxon>Pseudomonadati</taxon>
        <taxon>Planctomycetota</taxon>
        <taxon>Planctomycetia</taxon>
        <taxon>Planctomycetales</taxon>
        <taxon>Planctomycetaceae</taxon>
        <taxon>Rubinisphaera</taxon>
    </lineage>
</organism>
<sequence length="565" mass="59339">MGLNATLMTAGRSLELFTAGIQVAGQNVANANTPGYVREELGLGTNTPYEAGGLILGTGARDNGIRQQLDYHLEQQLHAANTDAGSADIRSEVYGRLELILGELGSGDLSSQLNAFSASINEVVNQPELISNRQIVLQEGAQLATSIQDIRANVDRTRTALTSDIKGYVDEVNGLVDSIAKLNTQIVRLESAGLNGSQAGGLRSERLTALNRLSELVPIRTNEHSTGSIDVHSGSDFLVLNGNSQHLETATKSDRGVITSEVNFAKSKSPVTSTSGELGGAIDARDNILGGFADDLDKYAQAVIQEVNLIHASGEGLKGYESVTATNTIDDTSASLNTAGLGLTPKHGSFEIKIYDRATEATVTTRINIDLDGLNGNDTSLDDLQTALDAVGNLSASIDNVGRLTLKADAGFEVKFSNDSSGALAALGINTFFQGKDSNDIAVNETLKNNPHLFAAGLGNGPGDNLNAQSLATFFANPSSRLGNVSLDDFYSSLTSQIASSSAAESALAEGFNSYHNSLGGLRLQNSGVSLDEEAINIMELQQSYAAAARIISTVDELFNVLLSI</sequence>
<comment type="similarity">
    <text evidence="3 7">Belongs to the flagella basal body rod proteins family.</text>
</comment>
<evidence type="ECO:0000256" key="7">
    <source>
        <dbReference type="RuleBase" id="RU362065"/>
    </source>
</evidence>
<evidence type="ECO:0000256" key="2">
    <source>
        <dbReference type="ARBA" id="ARBA00004613"/>
    </source>
</evidence>
<dbReference type="GO" id="GO:0005576">
    <property type="term" value="C:extracellular region"/>
    <property type="evidence" value="ECO:0007669"/>
    <property type="project" value="UniProtKB-SubCell"/>
</dbReference>
<gene>
    <name evidence="7 10" type="primary">flgK</name>
    <name evidence="10" type="ORF">Pan54_06650</name>
</gene>
<dbReference type="Pfam" id="PF22638">
    <property type="entry name" value="FlgK_D1"/>
    <property type="match status" value="1"/>
</dbReference>
<evidence type="ECO:0000313" key="11">
    <source>
        <dbReference type="Proteomes" id="UP000316095"/>
    </source>
</evidence>
<dbReference type="SUPFAM" id="SSF64518">
    <property type="entry name" value="Phase 1 flagellin"/>
    <property type="match status" value="1"/>
</dbReference>
<comment type="caution">
    <text evidence="10">The sequence shown here is derived from an EMBL/GenBank/DDBJ whole genome shotgun (WGS) entry which is preliminary data.</text>
</comment>
<evidence type="ECO:0000313" key="10">
    <source>
        <dbReference type="EMBL" id="TWT59954.1"/>
    </source>
</evidence>
<dbReference type="EMBL" id="SJPG01000001">
    <property type="protein sequence ID" value="TWT59954.1"/>
    <property type="molecule type" value="Genomic_DNA"/>
</dbReference>
<evidence type="ECO:0000259" key="9">
    <source>
        <dbReference type="Pfam" id="PF22638"/>
    </source>
</evidence>
<reference evidence="10 11" key="1">
    <citation type="submission" date="2019-02" db="EMBL/GenBank/DDBJ databases">
        <title>Deep-cultivation of Planctomycetes and their phenomic and genomic characterization uncovers novel biology.</title>
        <authorList>
            <person name="Wiegand S."/>
            <person name="Jogler M."/>
            <person name="Boedeker C."/>
            <person name="Pinto D."/>
            <person name="Vollmers J."/>
            <person name="Rivas-Marin E."/>
            <person name="Kohn T."/>
            <person name="Peeters S.H."/>
            <person name="Heuer A."/>
            <person name="Rast P."/>
            <person name="Oberbeckmann S."/>
            <person name="Bunk B."/>
            <person name="Jeske O."/>
            <person name="Meyerdierks A."/>
            <person name="Storesund J.E."/>
            <person name="Kallscheuer N."/>
            <person name="Luecker S."/>
            <person name="Lage O.M."/>
            <person name="Pohl T."/>
            <person name="Merkel B.J."/>
            <person name="Hornburger P."/>
            <person name="Mueller R.-W."/>
            <person name="Bruemmer F."/>
            <person name="Labrenz M."/>
            <person name="Spormann A.M."/>
            <person name="Op Den Camp H."/>
            <person name="Overmann J."/>
            <person name="Amann R."/>
            <person name="Jetten M.S.M."/>
            <person name="Mascher T."/>
            <person name="Medema M.H."/>
            <person name="Devos D.P."/>
            <person name="Kaster A.-K."/>
            <person name="Ovreas L."/>
            <person name="Rohde M."/>
            <person name="Galperin M.Y."/>
            <person name="Jogler C."/>
        </authorList>
    </citation>
    <scope>NUCLEOTIDE SEQUENCE [LARGE SCALE GENOMIC DNA]</scope>
    <source>
        <strain evidence="10 11">Pan54</strain>
    </source>
</reference>
<keyword evidence="10" id="KW-0969">Cilium</keyword>
<evidence type="ECO:0000256" key="4">
    <source>
        <dbReference type="ARBA" id="ARBA00016244"/>
    </source>
</evidence>
<dbReference type="Pfam" id="PF06429">
    <property type="entry name" value="Flg_bbr_C"/>
    <property type="match status" value="1"/>
</dbReference>
<feature type="domain" description="Flagellar hook-associated protein FlgK helical" evidence="9">
    <location>
        <begin position="96"/>
        <end position="319"/>
    </location>
</feature>
<dbReference type="InterPro" id="IPR053927">
    <property type="entry name" value="FlgK_helical"/>
</dbReference>
<evidence type="ECO:0000259" key="8">
    <source>
        <dbReference type="Pfam" id="PF06429"/>
    </source>
</evidence>
<keyword evidence="6 7" id="KW-0975">Bacterial flagellum</keyword>
<keyword evidence="10" id="KW-0966">Cell projection</keyword>
<proteinExistence type="inferred from homology"/>
<evidence type="ECO:0000256" key="5">
    <source>
        <dbReference type="ARBA" id="ARBA00022525"/>
    </source>
</evidence>
<dbReference type="GO" id="GO:0005198">
    <property type="term" value="F:structural molecule activity"/>
    <property type="evidence" value="ECO:0007669"/>
    <property type="project" value="UniProtKB-UniRule"/>
</dbReference>
<evidence type="ECO:0000256" key="3">
    <source>
        <dbReference type="ARBA" id="ARBA00009677"/>
    </source>
</evidence>